<organism evidence="1 2">
    <name type="scientific">Sphingobium lignivorans</name>
    <dbReference type="NCBI Taxonomy" id="2735886"/>
    <lineage>
        <taxon>Bacteria</taxon>
        <taxon>Pseudomonadati</taxon>
        <taxon>Pseudomonadota</taxon>
        <taxon>Alphaproteobacteria</taxon>
        <taxon>Sphingomonadales</taxon>
        <taxon>Sphingomonadaceae</taxon>
        <taxon>Sphingobium</taxon>
    </lineage>
</organism>
<accession>A0ABR6NFD0</accession>
<proteinExistence type="predicted"/>
<gene>
    <name evidence="1" type="ORF">HNP60_001971</name>
</gene>
<comment type="caution">
    <text evidence="1">The sequence shown here is derived from an EMBL/GenBank/DDBJ whole genome shotgun (WGS) entry which is preliminary data.</text>
</comment>
<dbReference type="Proteomes" id="UP001138540">
    <property type="component" value="Unassembled WGS sequence"/>
</dbReference>
<name>A0ABR6NFD0_9SPHN</name>
<dbReference type="EMBL" id="JACHKA010000001">
    <property type="protein sequence ID" value="MBB5985997.1"/>
    <property type="molecule type" value="Genomic_DNA"/>
</dbReference>
<sequence length="34" mass="3348">MSIALDVAKACSGAAAYTLQGGYAVHYGGGPHPL</sequence>
<protein>
    <submittedName>
        <fullName evidence="1">Uncharacterized protein</fullName>
    </submittedName>
</protein>
<keyword evidence="2" id="KW-1185">Reference proteome</keyword>
<reference evidence="1 2" key="1">
    <citation type="submission" date="2020-08" db="EMBL/GenBank/DDBJ databases">
        <title>Exploring microbial biodiversity for novel pathways involved in the catabolism of aromatic compounds derived from lignin.</title>
        <authorList>
            <person name="Elkins J."/>
        </authorList>
    </citation>
    <scope>NUCLEOTIDE SEQUENCE [LARGE SCALE GENOMIC DNA]</scope>
    <source>
        <strain evidence="1 2">B1D3A</strain>
    </source>
</reference>
<evidence type="ECO:0000313" key="2">
    <source>
        <dbReference type="Proteomes" id="UP001138540"/>
    </source>
</evidence>
<evidence type="ECO:0000313" key="1">
    <source>
        <dbReference type="EMBL" id="MBB5985997.1"/>
    </source>
</evidence>